<accession>A0ABQ5IQ87</accession>
<reference evidence="3" key="1">
    <citation type="journal article" date="2022" name="Int. J. Mol. Sci.">
        <title>Draft Genome of Tanacetum Coccineum: Genomic Comparison of Closely Related Tanacetum-Family Plants.</title>
        <authorList>
            <person name="Yamashiro T."/>
            <person name="Shiraishi A."/>
            <person name="Nakayama K."/>
            <person name="Satake H."/>
        </authorList>
    </citation>
    <scope>NUCLEOTIDE SEQUENCE</scope>
</reference>
<comment type="caution">
    <text evidence="3">The sequence shown here is derived from an EMBL/GenBank/DDBJ whole genome shotgun (WGS) entry which is preliminary data.</text>
</comment>
<gene>
    <name evidence="3" type="ORF">Tco_1112761</name>
</gene>
<keyword evidence="4" id="KW-1185">Reference proteome</keyword>
<feature type="compositionally biased region" description="Polar residues" evidence="1">
    <location>
        <begin position="23"/>
        <end position="42"/>
    </location>
</feature>
<evidence type="ECO:0000256" key="1">
    <source>
        <dbReference type="SAM" id="MobiDB-lite"/>
    </source>
</evidence>
<dbReference type="EMBL" id="BQNB010021058">
    <property type="protein sequence ID" value="GJU02423.1"/>
    <property type="molecule type" value="Genomic_DNA"/>
</dbReference>
<reference evidence="3" key="2">
    <citation type="submission" date="2022-01" db="EMBL/GenBank/DDBJ databases">
        <authorList>
            <person name="Yamashiro T."/>
            <person name="Shiraishi A."/>
            <person name="Satake H."/>
            <person name="Nakayama K."/>
        </authorList>
    </citation>
    <scope>NUCLEOTIDE SEQUENCE</scope>
</reference>
<dbReference type="Proteomes" id="UP001151760">
    <property type="component" value="Unassembled WGS sequence"/>
</dbReference>
<evidence type="ECO:0000313" key="4">
    <source>
        <dbReference type="Proteomes" id="UP001151760"/>
    </source>
</evidence>
<feature type="domain" description="Pierisin-like" evidence="2">
    <location>
        <begin position="82"/>
        <end position="198"/>
    </location>
</feature>
<dbReference type="SUPFAM" id="SSF56399">
    <property type="entry name" value="ADP-ribosylation"/>
    <property type="match status" value="1"/>
</dbReference>
<feature type="region of interest" description="Disordered" evidence="1">
    <location>
        <begin position="1"/>
        <end position="50"/>
    </location>
</feature>
<evidence type="ECO:0000313" key="3">
    <source>
        <dbReference type="EMBL" id="GJU02423.1"/>
    </source>
</evidence>
<organism evidence="3 4">
    <name type="scientific">Tanacetum coccineum</name>
    <dbReference type="NCBI Taxonomy" id="301880"/>
    <lineage>
        <taxon>Eukaryota</taxon>
        <taxon>Viridiplantae</taxon>
        <taxon>Streptophyta</taxon>
        <taxon>Embryophyta</taxon>
        <taxon>Tracheophyta</taxon>
        <taxon>Spermatophyta</taxon>
        <taxon>Magnoliopsida</taxon>
        <taxon>eudicotyledons</taxon>
        <taxon>Gunneridae</taxon>
        <taxon>Pentapetalae</taxon>
        <taxon>asterids</taxon>
        <taxon>campanulids</taxon>
        <taxon>Asterales</taxon>
        <taxon>Asteraceae</taxon>
        <taxon>Asteroideae</taxon>
        <taxon>Anthemideae</taxon>
        <taxon>Anthemidinae</taxon>
        <taxon>Tanacetum</taxon>
    </lineage>
</organism>
<name>A0ABQ5IQ87_9ASTR</name>
<evidence type="ECO:0000259" key="2">
    <source>
        <dbReference type="Pfam" id="PF22596"/>
    </source>
</evidence>
<proteinExistence type="predicted"/>
<sequence length="219" mass="25187">MQPQHQSRLTSKSNEKKNKKTNLPSIEDSSSGTNPQQVINNESLKKDVPNMDISDDEVVTKPLVHIQFRESKGEKDMRNHVFRWDRDPIELVFHSGFCARHQGDTSTEIYYNLDTFVHRVGKPLERIRDATRAYVSTTLSVTWCLMVSGVNELVYRYEVYAPGGILIRGTLGESYVYAGQHEVTFLSGIVPQYIRSAWAFFLSRDGYISHLKLFVLYHL</sequence>
<dbReference type="Gene3D" id="3.90.210.10">
    <property type="entry name" value="Heat-Labile Enterotoxin, subunit A"/>
    <property type="match status" value="1"/>
</dbReference>
<protein>
    <recommendedName>
        <fullName evidence="2">Pierisin-like domain-containing protein</fullName>
    </recommendedName>
</protein>
<dbReference type="Pfam" id="PF22596">
    <property type="entry name" value="Scabin-like"/>
    <property type="match status" value="1"/>
</dbReference>
<dbReference type="InterPro" id="IPR054695">
    <property type="entry name" value="Pierisin-like_dom"/>
</dbReference>